<reference evidence="1 2" key="1">
    <citation type="journal article" date="2024" name="G3 (Bethesda)">
        <title>Genome assembly of Hibiscus sabdariffa L. provides insights into metabolisms of medicinal natural products.</title>
        <authorList>
            <person name="Kim T."/>
        </authorList>
    </citation>
    <scope>NUCLEOTIDE SEQUENCE [LARGE SCALE GENOMIC DNA]</scope>
    <source>
        <strain evidence="1">TK-2024</strain>
        <tissue evidence="1">Old leaves</tissue>
    </source>
</reference>
<proteinExistence type="predicted"/>
<keyword evidence="2" id="KW-1185">Reference proteome</keyword>
<protein>
    <submittedName>
        <fullName evidence="1">Uncharacterized protein</fullName>
    </submittedName>
</protein>
<name>A0ABR2U8R4_9ROSI</name>
<comment type="caution">
    <text evidence="1">The sequence shown here is derived from an EMBL/GenBank/DDBJ whole genome shotgun (WGS) entry which is preliminary data.</text>
</comment>
<evidence type="ECO:0000313" key="1">
    <source>
        <dbReference type="EMBL" id="KAK9046123.1"/>
    </source>
</evidence>
<dbReference type="EMBL" id="JBBPBN010000001">
    <property type="protein sequence ID" value="KAK9046123.1"/>
    <property type="molecule type" value="Genomic_DNA"/>
</dbReference>
<sequence length="84" mass="9184">MLTNWGYSRVYTVVVVNCTFSFNPNQDKGVEKLMVNTYHGISTPIGSKNGWLTMFSYSDPARIRVARCQRGVPAGHGGSSGSEP</sequence>
<organism evidence="1 2">
    <name type="scientific">Hibiscus sabdariffa</name>
    <name type="common">roselle</name>
    <dbReference type="NCBI Taxonomy" id="183260"/>
    <lineage>
        <taxon>Eukaryota</taxon>
        <taxon>Viridiplantae</taxon>
        <taxon>Streptophyta</taxon>
        <taxon>Embryophyta</taxon>
        <taxon>Tracheophyta</taxon>
        <taxon>Spermatophyta</taxon>
        <taxon>Magnoliopsida</taxon>
        <taxon>eudicotyledons</taxon>
        <taxon>Gunneridae</taxon>
        <taxon>Pentapetalae</taxon>
        <taxon>rosids</taxon>
        <taxon>malvids</taxon>
        <taxon>Malvales</taxon>
        <taxon>Malvaceae</taxon>
        <taxon>Malvoideae</taxon>
        <taxon>Hibiscus</taxon>
    </lineage>
</organism>
<accession>A0ABR2U8R4</accession>
<gene>
    <name evidence="1" type="ORF">V6N11_052023</name>
</gene>
<evidence type="ECO:0000313" key="2">
    <source>
        <dbReference type="Proteomes" id="UP001396334"/>
    </source>
</evidence>
<dbReference type="Proteomes" id="UP001396334">
    <property type="component" value="Unassembled WGS sequence"/>
</dbReference>